<dbReference type="AlphaFoldDB" id="W0AB71"/>
<dbReference type="HOGENOM" id="CLU_1249960_0_0_5"/>
<sequence length="233" mass="25952">MPNWLKTMLATAAGVALALVAGWYALQSIGTYLDDKIAPAPETIAQASLEGIREQNRLSTFAARYVAVVTSEQTRMGLFSARKTMIMPGMVRYEVDLAKLTQKDVAWDGAAKRLTVTLPPVETSRPEIDMNAVREYDSGGLLIRLTDAEKTLDTANRRRAWQELQRQAQQPQMMKLARDATRRAVERSFAMPLKAAGFDAQVSVRFADEPQPGNGEQMDRSRSLEEIFGNRSE</sequence>
<dbReference type="KEGG" id="ssan:NX02_05900"/>
<name>W0AB71_9SPHN</name>
<dbReference type="OrthoDB" id="7558887at2"/>
<reference evidence="2 3" key="1">
    <citation type="submission" date="2013-07" db="EMBL/GenBank/DDBJ databases">
        <title>Completed genome of Sphingomonas sanxanigenens NX02.</title>
        <authorList>
            <person name="Ma T."/>
            <person name="Huang H."/>
            <person name="Wu M."/>
            <person name="Li X."/>
            <person name="Li G."/>
        </authorList>
    </citation>
    <scope>NUCLEOTIDE SEQUENCE [LARGE SCALE GENOMIC DNA]</scope>
    <source>
        <strain evidence="2 3">NX02</strain>
    </source>
</reference>
<dbReference type="RefSeq" id="WP_047099742.1">
    <property type="nucleotide sequence ID" value="NZ_CP006644.1"/>
</dbReference>
<keyword evidence="3" id="KW-1185">Reference proteome</keyword>
<dbReference type="STRING" id="1123269.NX02_05900"/>
<dbReference type="PATRIC" id="fig|1123269.5.peg.1139"/>
<evidence type="ECO:0000256" key="1">
    <source>
        <dbReference type="SAM" id="MobiDB-lite"/>
    </source>
</evidence>
<dbReference type="EMBL" id="CP006644">
    <property type="protein sequence ID" value="AHE52915.1"/>
    <property type="molecule type" value="Genomic_DNA"/>
</dbReference>
<dbReference type="Proteomes" id="UP000018851">
    <property type="component" value="Chromosome"/>
</dbReference>
<organism evidence="2 3">
    <name type="scientific">Sphingomonas sanxanigenens DSM 19645 = NX02</name>
    <dbReference type="NCBI Taxonomy" id="1123269"/>
    <lineage>
        <taxon>Bacteria</taxon>
        <taxon>Pseudomonadati</taxon>
        <taxon>Pseudomonadota</taxon>
        <taxon>Alphaproteobacteria</taxon>
        <taxon>Sphingomonadales</taxon>
        <taxon>Sphingomonadaceae</taxon>
        <taxon>Sphingomonas</taxon>
    </lineage>
</organism>
<evidence type="ECO:0000313" key="2">
    <source>
        <dbReference type="EMBL" id="AHE52915.1"/>
    </source>
</evidence>
<protein>
    <recommendedName>
        <fullName evidence="4">DUF4230 domain-containing protein</fullName>
    </recommendedName>
</protein>
<dbReference type="eggNOG" id="ENOG5031H0R">
    <property type="taxonomic scope" value="Bacteria"/>
</dbReference>
<dbReference type="InterPro" id="IPR025324">
    <property type="entry name" value="DUF4230"/>
</dbReference>
<feature type="region of interest" description="Disordered" evidence="1">
    <location>
        <begin position="207"/>
        <end position="233"/>
    </location>
</feature>
<evidence type="ECO:0008006" key="4">
    <source>
        <dbReference type="Google" id="ProtNLM"/>
    </source>
</evidence>
<dbReference type="Pfam" id="PF14014">
    <property type="entry name" value="DUF4230"/>
    <property type="match status" value="1"/>
</dbReference>
<gene>
    <name evidence="2" type="ORF">NX02_05900</name>
</gene>
<accession>W0AB71</accession>
<evidence type="ECO:0000313" key="3">
    <source>
        <dbReference type="Proteomes" id="UP000018851"/>
    </source>
</evidence>
<proteinExistence type="predicted"/>